<dbReference type="Proteomes" id="UP000724584">
    <property type="component" value="Unassembled WGS sequence"/>
</dbReference>
<dbReference type="EMBL" id="JAGIZQ010000001">
    <property type="protein sequence ID" value="KAH6649489.1"/>
    <property type="molecule type" value="Genomic_DNA"/>
</dbReference>
<name>A0ACB7PJV0_9PEZI</name>
<organism evidence="1 2">
    <name type="scientific">Chaetomium tenue</name>
    <dbReference type="NCBI Taxonomy" id="1854479"/>
    <lineage>
        <taxon>Eukaryota</taxon>
        <taxon>Fungi</taxon>
        <taxon>Dikarya</taxon>
        <taxon>Ascomycota</taxon>
        <taxon>Pezizomycotina</taxon>
        <taxon>Sordariomycetes</taxon>
        <taxon>Sordariomycetidae</taxon>
        <taxon>Sordariales</taxon>
        <taxon>Chaetomiaceae</taxon>
        <taxon>Chaetomium</taxon>
    </lineage>
</organism>
<keyword evidence="2" id="KW-1185">Reference proteome</keyword>
<proteinExistence type="predicted"/>
<reference evidence="1 2" key="1">
    <citation type="journal article" date="2021" name="Nat. Commun.">
        <title>Genetic determinants of endophytism in the Arabidopsis root mycobiome.</title>
        <authorList>
            <person name="Mesny F."/>
            <person name="Miyauchi S."/>
            <person name="Thiergart T."/>
            <person name="Pickel B."/>
            <person name="Atanasova L."/>
            <person name="Karlsson M."/>
            <person name="Huettel B."/>
            <person name="Barry K.W."/>
            <person name="Haridas S."/>
            <person name="Chen C."/>
            <person name="Bauer D."/>
            <person name="Andreopoulos W."/>
            <person name="Pangilinan J."/>
            <person name="LaButti K."/>
            <person name="Riley R."/>
            <person name="Lipzen A."/>
            <person name="Clum A."/>
            <person name="Drula E."/>
            <person name="Henrissat B."/>
            <person name="Kohler A."/>
            <person name="Grigoriev I.V."/>
            <person name="Martin F.M."/>
            <person name="Hacquard S."/>
        </authorList>
    </citation>
    <scope>NUCLEOTIDE SEQUENCE [LARGE SCALE GENOMIC DNA]</scope>
    <source>
        <strain evidence="1 2">MPI-SDFR-AT-0079</strain>
    </source>
</reference>
<accession>A0ACB7PJV0</accession>
<comment type="caution">
    <text evidence="1">The sequence shown here is derived from an EMBL/GenBank/DDBJ whole genome shotgun (WGS) entry which is preliminary data.</text>
</comment>
<gene>
    <name evidence="1" type="ORF">F5144DRAFT_635081</name>
</gene>
<protein>
    <submittedName>
        <fullName evidence="1">Uncharacterized protein</fullName>
    </submittedName>
</protein>
<evidence type="ECO:0000313" key="1">
    <source>
        <dbReference type="EMBL" id="KAH6649489.1"/>
    </source>
</evidence>
<evidence type="ECO:0000313" key="2">
    <source>
        <dbReference type="Proteomes" id="UP000724584"/>
    </source>
</evidence>
<sequence length="402" mass="42804">MSAEPKLRVLTVGASIAGPAAAYWLAKAGAKVTVIERFPELRTNGQNVDIRAVGVTVMRKAPGMEAAVRAKAVPMTGISFVDAHDCPFATIQATGNPDQQSLVSEYEILRGDLSQILFDLTNPNPNITYIFGDNGRLPPQPFDLIVAADDAYSRTHALGFNCSLHEHTRSLDAWAAYFTIPQSLIPSDAPTTGRGHSLPGGRYIGIAPTAQPGTTQVTLLRTHARNDNNNNSTSSMHALRTAAQSTTPSLLRQYIANTFTPPTPTPTPTPSPTPSPTPTPRPTPTPPTSTLATPTWHTPTITTFMLPLPPSLALVGGGSGGGGGGDRDVSGGGGGEAFRRYEEVMGPVVRELQSVPGWGLWVRNVVFWFMCWSGSLGVVQRWLGSAVADGKEETLPEYDWVA</sequence>